<feature type="chain" id="PRO_5034954756" evidence="1">
    <location>
        <begin position="27"/>
        <end position="59"/>
    </location>
</feature>
<feature type="signal peptide" evidence="1">
    <location>
        <begin position="1"/>
        <end position="26"/>
    </location>
</feature>
<sequence length="59" mass="6681">MPDGIKILLWISLRLQQLVEVGKAAAEEASRPEPWCYIMLLYPLRKAARISNSNSDRPA</sequence>
<evidence type="ECO:0000256" key="1">
    <source>
        <dbReference type="SAM" id="SignalP"/>
    </source>
</evidence>
<reference evidence="2" key="1">
    <citation type="submission" date="2020-05" db="EMBL/GenBank/DDBJ databases">
        <title>Mycena genomes resolve the evolution of fungal bioluminescence.</title>
        <authorList>
            <person name="Tsai I.J."/>
        </authorList>
    </citation>
    <scope>NUCLEOTIDE SEQUENCE</scope>
    <source>
        <strain evidence="2">CCC161011</strain>
    </source>
</reference>
<accession>A0A8H6ZA90</accession>
<keyword evidence="1" id="KW-0732">Signal</keyword>
<dbReference type="EMBL" id="JACAZI010000001">
    <property type="protein sequence ID" value="KAF7372035.1"/>
    <property type="molecule type" value="Genomic_DNA"/>
</dbReference>
<comment type="caution">
    <text evidence="2">The sequence shown here is derived from an EMBL/GenBank/DDBJ whole genome shotgun (WGS) entry which is preliminary data.</text>
</comment>
<evidence type="ECO:0000313" key="2">
    <source>
        <dbReference type="EMBL" id="KAF7372035.1"/>
    </source>
</evidence>
<keyword evidence="3" id="KW-1185">Reference proteome</keyword>
<dbReference type="AlphaFoldDB" id="A0A8H6ZA90"/>
<gene>
    <name evidence="2" type="ORF">MVEN_00061800</name>
</gene>
<dbReference type="Proteomes" id="UP000620124">
    <property type="component" value="Unassembled WGS sequence"/>
</dbReference>
<evidence type="ECO:0000313" key="3">
    <source>
        <dbReference type="Proteomes" id="UP000620124"/>
    </source>
</evidence>
<proteinExistence type="predicted"/>
<protein>
    <submittedName>
        <fullName evidence="2">Uncharacterized protein</fullName>
    </submittedName>
</protein>
<name>A0A8H6ZA90_9AGAR</name>
<organism evidence="2 3">
    <name type="scientific">Mycena venus</name>
    <dbReference type="NCBI Taxonomy" id="2733690"/>
    <lineage>
        <taxon>Eukaryota</taxon>
        <taxon>Fungi</taxon>
        <taxon>Dikarya</taxon>
        <taxon>Basidiomycota</taxon>
        <taxon>Agaricomycotina</taxon>
        <taxon>Agaricomycetes</taxon>
        <taxon>Agaricomycetidae</taxon>
        <taxon>Agaricales</taxon>
        <taxon>Marasmiineae</taxon>
        <taxon>Mycenaceae</taxon>
        <taxon>Mycena</taxon>
    </lineage>
</organism>